<sequence length="77" mass="8838">MWLYISTLLQLGLNCFFDFDFNSISSIFFFWIHVLYSPPLNLSLFSYAFCYFRNVALSLTPLVGANMCLLGATVEYG</sequence>
<dbReference type="Proteomes" id="UP000238479">
    <property type="component" value="Chromosome 1"/>
</dbReference>
<protein>
    <submittedName>
        <fullName evidence="2">Uncharacterized protein</fullName>
    </submittedName>
</protein>
<dbReference type="Gramene" id="PRQ56152">
    <property type="protein sequence ID" value="PRQ56152"/>
    <property type="gene ID" value="RchiOBHm_Chr1g0332641"/>
</dbReference>
<evidence type="ECO:0000313" key="2">
    <source>
        <dbReference type="EMBL" id="PRQ56152.1"/>
    </source>
</evidence>
<dbReference type="EMBL" id="PDCK01000039">
    <property type="protein sequence ID" value="PRQ56152.1"/>
    <property type="molecule type" value="Genomic_DNA"/>
</dbReference>
<evidence type="ECO:0000313" key="3">
    <source>
        <dbReference type="Proteomes" id="UP000238479"/>
    </source>
</evidence>
<feature type="transmembrane region" description="Helical" evidence="1">
    <location>
        <begin position="28"/>
        <end position="52"/>
    </location>
</feature>
<gene>
    <name evidence="2" type="ORF">RchiOBHm_Chr1g0332641</name>
</gene>
<keyword evidence="1" id="KW-0812">Transmembrane</keyword>
<comment type="caution">
    <text evidence="2">The sequence shown here is derived from an EMBL/GenBank/DDBJ whole genome shotgun (WGS) entry which is preliminary data.</text>
</comment>
<keyword evidence="1" id="KW-0472">Membrane</keyword>
<organism evidence="2 3">
    <name type="scientific">Rosa chinensis</name>
    <name type="common">China rose</name>
    <dbReference type="NCBI Taxonomy" id="74649"/>
    <lineage>
        <taxon>Eukaryota</taxon>
        <taxon>Viridiplantae</taxon>
        <taxon>Streptophyta</taxon>
        <taxon>Embryophyta</taxon>
        <taxon>Tracheophyta</taxon>
        <taxon>Spermatophyta</taxon>
        <taxon>Magnoliopsida</taxon>
        <taxon>eudicotyledons</taxon>
        <taxon>Gunneridae</taxon>
        <taxon>Pentapetalae</taxon>
        <taxon>rosids</taxon>
        <taxon>fabids</taxon>
        <taxon>Rosales</taxon>
        <taxon>Rosaceae</taxon>
        <taxon>Rosoideae</taxon>
        <taxon>Rosoideae incertae sedis</taxon>
        <taxon>Rosa</taxon>
    </lineage>
</organism>
<reference evidence="2 3" key="1">
    <citation type="journal article" date="2018" name="Nat. Genet.">
        <title>The Rosa genome provides new insights in the design of modern roses.</title>
        <authorList>
            <person name="Bendahmane M."/>
        </authorList>
    </citation>
    <scope>NUCLEOTIDE SEQUENCE [LARGE SCALE GENOMIC DNA]</scope>
    <source>
        <strain evidence="3">cv. Old Blush</strain>
    </source>
</reference>
<name>A0A2P6SBU5_ROSCH</name>
<evidence type="ECO:0000256" key="1">
    <source>
        <dbReference type="SAM" id="Phobius"/>
    </source>
</evidence>
<keyword evidence="3" id="KW-1185">Reference proteome</keyword>
<dbReference type="AlphaFoldDB" id="A0A2P6SBU5"/>
<accession>A0A2P6SBU5</accession>
<keyword evidence="1" id="KW-1133">Transmembrane helix</keyword>
<proteinExistence type="predicted"/>